<dbReference type="InterPro" id="IPR056884">
    <property type="entry name" value="NPHP3-like_N"/>
</dbReference>
<feature type="repeat" description="ANK" evidence="2">
    <location>
        <begin position="617"/>
        <end position="649"/>
    </location>
</feature>
<dbReference type="PANTHER" id="PTHR10039:SF15">
    <property type="entry name" value="NACHT DOMAIN-CONTAINING PROTEIN"/>
    <property type="match status" value="1"/>
</dbReference>
<feature type="repeat" description="ANK" evidence="2">
    <location>
        <begin position="584"/>
        <end position="616"/>
    </location>
</feature>
<dbReference type="InterPro" id="IPR027417">
    <property type="entry name" value="P-loop_NTPase"/>
</dbReference>
<feature type="domain" description="Nephrocystin 3-like N-terminal" evidence="4">
    <location>
        <begin position="54"/>
        <end position="214"/>
    </location>
</feature>
<dbReference type="PANTHER" id="PTHR10039">
    <property type="entry name" value="AMELOGENIN"/>
    <property type="match status" value="1"/>
</dbReference>
<evidence type="ECO:0000256" key="3">
    <source>
        <dbReference type="SAM" id="Phobius"/>
    </source>
</evidence>
<dbReference type="SUPFAM" id="SSF52540">
    <property type="entry name" value="P-loop containing nucleoside triphosphate hydrolases"/>
    <property type="match status" value="1"/>
</dbReference>
<dbReference type="PROSITE" id="PS50088">
    <property type="entry name" value="ANK_REPEAT"/>
    <property type="match status" value="2"/>
</dbReference>
<dbReference type="OrthoDB" id="5428055at2759"/>
<keyword evidence="1" id="KW-0677">Repeat</keyword>
<keyword evidence="3" id="KW-0812">Transmembrane</keyword>
<sequence>MLAPDPYFVTNTTFSRILPRSMALPTWDAREETISSADDMANIYAKNIEHRHPGTCNWFLRSQEYHQWKYDNSKTLFCVGPPGVGKSVLAAAVIDELRDRAVLFLFCESDTQEIDYLMRCLIRQLLTHAEHRTDMALLAQMRDLEEDENTRNDHDRAVLLLLLRHCIKNCRSKGATVSLVLDGLDRLDLDVSQSFLSILSGLRDEINIGIFATSTLFASIKTRDEAVATIPIRASAEDLRSYAGKLSRMGIEIGSGHKPSLDYITGCVCRISDGIFHAASCMVDSLLSLCKQQDIILFLDYRYLDAIFDGWIEPHLEIPQVEYASDVINWLTFSRRDLTTLELQHIISKHSSVRLEMDEIVDAMHGIIITQTQGKQQSVRFFHRSLREYLQRQKLEEEVDIHDEIVRNCWDQLQGPIRQRFCISDEDFEERLRDKPLFSYAACYWGFHTERCSDPSREARRFLTNNAVVERSNQAIWIEEHSSKEPGYSQRVPRNITGLHLAAYFGLHDVAEKLLDEGTHSLSSIDTEGHTPLWWAAKFEMENVVSLFCRSDTITLSLLIKADEEDLVETLLEGEYRINVTDVWRRTPLHIAVLLGRHRIASMLVEAKADVNVRDIKEHSPLYLAVSQGNRLLIDLLLKNNADGRDVDVKKFRALLSATDKDAIGIFMDQEEGPSGLRLPSTEDILKAVNSRTGRCSIQEQNTRYRRIAILDSKGGEPYLLDVLLDDSQWWISQRTALSQTVSCARDMITSYCERHNKGEYLEEVLESIEQLSIEVGVPTWSDNNYSLCKTCFGMNIDILASNPAWWIYVPFATGTVVLSSTVWIIFKYSHLEQAIEDTAQSVFSRRKGAKISPSMNV</sequence>
<evidence type="ECO:0000256" key="1">
    <source>
        <dbReference type="ARBA" id="ARBA00022737"/>
    </source>
</evidence>
<dbReference type="Proteomes" id="UP000070054">
    <property type="component" value="Unassembled WGS sequence"/>
</dbReference>
<dbReference type="InterPro" id="IPR036770">
    <property type="entry name" value="Ankyrin_rpt-contain_sf"/>
</dbReference>
<name>A0A135SXJ5_9PEZI</name>
<feature type="transmembrane region" description="Helical" evidence="3">
    <location>
        <begin position="806"/>
        <end position="827"/>
    </location>
</feature>
<organism evidence="5 6">
    <name type="scientific">Colletotrichum nymphaeae SA-01</name>
    <dbReference type="NCBI Taxonomy" id="1460502"/>
    <lineage>
        <taxon>Eukaryota</taxon>
        <taxon>Fungi</taxon>
        <taxon>Dikarya</taxon>
        <taxon>Ascomycota</taxon>
        <taxon>Pezizomycotina</taxon>
        <taxon>Sordariomycetes</taxon>
        <taxon>Hypocreomycetidae</taxon>
        <taxon>Glomerellales</taxon>
        <taxon>Glomerellaceae</taxon>
        <taxon>Colletotrichum</taxon>
        <taxon>Colletotrichum acutatum species complex</taxon>
    </lineage>
</organism>
<reference evidence="5 6" key="1">
    <citation type="submission" date="2014-02" db="EMBL/GenBank/DDBJ databases">
        <title>The genome sequence of Colletotrichum nymphaeae SA-01.</title>
        <authorList>
            <person name="Baroncelli R."/>
            <person name="Thon M.R."/>
        </authorList>
    </citation>
    <scope>NUCLEOTIDE SEQUENCE [LARGE SCALE GENOMIC DNA]</scope>
    <source>
        <strain evidence="5 6">SA-01</strain>
    </source>
</reference>
<dbReference type="PROSITE" id="PS50297">
    <property type="entry name" value="ANK_REP_REGION"/>
    <property type="match status" value="2"/>
</dbReference>
<dbReference type="InterPro" id="IPR002110">
    <property type="entry name" value="Ankyrin_rpt"/>
</dbReference>
<dbReference type="Pfam" id="PF12796">
    <property type="entry name" value="Ank_2"/>
    <property type="match status" value="1"/>
</dbReference>
<keyword evidence="2" id="KW-0040">ANK repeat</keyword>
<proteinExistence type="predicted"/>
<evidence type="ECO:0000313" key="5">
    <source>
        <dbReference type="EMBL" id="KXH40606.1"/>
    </source>
</evidence>
<accession>A0A135SXJ5</accession>
<comment type="caution">
    <text evidence="5">The sequence shown here is derived from an EMBL/GenBank/DDBJ whole genome shotgun (WGS) entry which is preliminary data.</text>
</comment>
<evidence type="ECO:0000259" key="4">
    <source>
        <dbReference type="Pfam" id="PF24883"/>
    </source>
</evidence>
<evidence type="ECO:0000313" key="6">
    <source>
        <dbReference type="Proteomes" id="UP000070054"/>
    </source>
</evidence>
<dbReference type="Gene3D" id="1.25.40.20">
    <property type="entry name" value="Ankyrin repeat-containing domain"/>
    <property type="match status" value="1"/>
</dbReference>
<dbReference type="EMBL" id="JEMN01001310">
    <property type="protein sequence ID" value="KXH40606.1"/>
    <property type="molecule type" value="Genomic_DNA"/>
</dbReference>
<keyword evidence="3" id="KW-0472">Membrane</keyword>
<dbReference type="Gene3D" id="3.40.50.300">
    <property type="entry name" value="P-loop containing nucleotide triphosphate hydrolases"/>
    <property type="match status" value="1"/>
</dbReference>
<dbReference type="Pfam" id="PF24883">
    <property type="entry name" value="NPHP3_N"/>
    <property type="match status" value="1"/>
</dbReference>
<dbReference type="SUPFAM" id="SSF48403">
    <property type="entry name" value="Ankyrin repeat"/>
    <property type="match status" value="1"/>
</dbReference>
<dbReference type="AlphaFoldDB" id="A0A135SXJ5"/>
<dbReference type="SMART" id="SM00248">
    <property type="entry name" value="ANK"/>
    <property type="match status" value="4"/>
</dbReference>
<keyword evidence="6" id="KW-1185">Reference proteome</keyword>
<protein>
    <submittedName>
        <fullName evidence="5">Ankyrin repeat protein</fullName>
    </submittedName>
</protein>
<gene>
    <name evidence="5" type="ORF">CNYM01_11446</name>
</gene>
<keyword evidence="3" id="KW-1133">Transmembrane helix</keyword>
<evidence type="ECO:0000256" key="2">
    <source>
        <dbReference type="PROSITE-ProRule" id="PRU00023"/>
    </source>
</evidence>